<dbReference type="eggNOG" id="ENOG502ZPS9">
    <property type="taxonomic scope" value="Bacteria"/>
</dbReference>
<protein>
    <submittedName>
        <fullName evidence="1">Uncharacterized protein</fullName>
    </submittedName>
</protein>
<evidence type="ECO:0000313" key="2">
    <source>
        <dbReference type="Proteomes" id="UP000006755"/>
    </source>
</evidence>
<accession>K2IFS0</accession>
<dbReference type="Proteomes" id="UP000006755">
    <property type="component" value="Unassembled WGS sequence"/>
</dbReference>
<reference evidence="1 2" key="1">
    <citation type="journal article" date="2012" name="J. Bacteriol.">
        <title>Genome Sequence of Gallaecimonas xiamenensis Type Strain 3-C-1.</title>
        <authorList>
            <person name="Lai Q."/>
            <person name="Wang L."/>
            <person name="Wang W."/>
            <person name="Shao Z."/>
        </authorList>
    </citation>
    <scope>NUCLEOTIDE SEQUENCE [LARGE SCALE GENOMIC DNA]</scope>
    <source>
        <strain evidence="1 2">3-C-1</strain>
    </source>
</reference>
<name>K2IFS0_9GAMM</name>
<gene>
    <name evidence="1" type="ORF">B3C1_15989</name>
</gene>
<dbReference type="AlphaFoldDB" id="K2IFS0"/>
<sequence length="120" mass="14223">MMVGSIETMIKKWARPEGMMSDIADYLKKGPNEEKIDELYKAIELRGLNPERECFEDYLACKYIRNAYIHGEWNESQRIYVESRNFPSTTMQFSPEHYARIKKCYYHILNKLGMANALEK</sequence>
<comment type="caution">
    <text evidence="1">The sequence shown here is derived from an EMBL/GenBank/DDBJ whole genome shotgun (WGS) entry which is preliminary data.</text>
</comment>
<evidence type="ECO:0000313" key="1">
    <source>
        <dbReference type="EMBL" id="EKE68901.1"/>
    </source>
</evidence>
<organism evidence="1 2">
    <name type="scientific">Gallaecimonas xiamenensis 3-C-1</name>
    <dbReference type="NCBI Taxonomy" id="745411"/>
    <lineage>
        <taxon>Bacteria</taxon>
        <taxon>Pseudomonadati</taxon>
        <taxon>Pseudomonadota</taxon>
        <taxon>Gammaproteobacteria</taxon>
        <taxon>Enterobacterales</taxon>
        <taxon>Gallaecimonadaceae</taxon>
        <taxon>Gallaecimonas</taxon>
    </lineage>
</organism>
<keyword evidence="2" id="KW-1185">Reference proteome</keyword>
<proteinExistence type="predicted"/>
<dbReference type="EMBL" id="AMRI01000027">
    <property type="protein sequence ID" value="EKE68901.1"/>
    <property type="molecule type" value="Genomic_DNA"/>
</dbReference>